<organism evidence="1 2">
    <name type="scientific">Pseudothauera lacus</name>
    <dbReference type="NCBI Taxonomy" id="2136175"/>
    <lineage>
        <taxon>Bacteria</taxon>
        <taxon>Pseudomonadati</taxon>
        <taxon>Pseudomonadota</taxon>
        <taxon>Betaproteobacteria</taxon>
        <taxon>Rhodocyclales</taxon>
        <taxon>Zoogloeaceae</taxon>
        <taxon>Pseudothauera</taxon>
    </lineage>
</organism>
<dbReference type="EMBL" id="PZKC01000002">
    <property type="protein sequence ID" value="PTD97848.1"/>
    <property type="molecule type" value="Genomic_DNA"/>
</dbReference>
<dbReference type="OrthoDB" id="8527581at2"/>
<gene>
    <name evidence="1" type="ORF">C8261_03585</name>
</gene>
<accession>A0A2T4IJ96</accession>
<reference evidence="1 2" key="2">
    <citation type="submission" date="2018-04" db="EMBL/GenBank/DDBJ databases">
        <title>Thauera lacus sp. nov., isolated from an saline lake in Inner Mongolia, China.</title>
        <authorList>
            <person name="Liang Q.-Y."/>
        </authorList>
    </citation>
    <scope>NUCLEOTIDE SEQUENCE [LARGE SCALE GENOMIC DNA]</scope>
    <source>
        <strain evidence="1 2">D20</strain>
    </source>
</reference>
<proteinExistence type="predicted"/>
<dbReference type="Proteomes" id="UP000241193">
    <property type="component" value="Unassembled WGS sequence"/>
</dbReference>
<dbReference type="AlphaFoldDB" id="A0A2T4IJ96"/>
<name>A0A2T4IJ96_9RHOO</name>
<evidence type="ECO:0000313" key="1">
    <source>
        <dbReference type="EMBL" id="PTD97848.1"/>
    </source>
</evidence>
<sequence>MDALPQYSERPDLALSAVLYLMSRFPASRSPAIADAIVAHLRVVCADPRQPDSVRETADKLMGDWWAYGALTDEGANFDGCRPN</sequence>
<protein>
    <submittedName>
        <fullName evidence="1">Uncharacterized protein</fullName>
    </submittedName>
</protein>
<evidence type="ECO:0000313" key="2">
    <source>
        <dbReference type="Proteomes" id="UP000241193"/>
    </source>
</evidence>
<keyword evidence="2" id="KW-1185">Reference proteome</keyword>
<reference evidence="1 2" key="1">
    <citation type="submission" date="2018-03" db="EMBL/GenBank/DDBJ databases">
        <authorList>
            <person name="Keele B.F."/>
        </authorList>
    </citation>
    <scope>NUCLEOTIDE SEQUENCE [LARGE SCALE GENOMIC DNA]</scope>
    <source>
        <strain evidence="1 2">D20</strain>
    </source>
</reference>
<comment type="caution">
    <text evidence="1">The sequence shown here is derived from an EMBL/GenBank/DDBJ whole genome shotgun (WGS) entry which is preliminary data.</text>
</comment>